<reference evidence="1 2" key="1">
    <citation type="submission" date="2016-04" db="EMBL/GenBank/DDBJ databases">
        <title>Draft genome sequence of Janthinobacterium psychrotolerans sp. nov., isolated from freshwater sediments in Denmark.</title>
        <authorList>
            <person name="Gong X."/>
            <person name="Skrivergaard S."/>
            <person name="Korsgaard B.S."/>
            <person name="Schreiber L."/>
            <person name="Marshall I.P."/>
            <person name="Finster K."/>
            <person name="Schramm A."/>
        </authorList>
    </citation>
    <scope>NUCLEOTIDE SEQUENCE [LARGE SCALE GENOMIC DNA]</scope>
    <source>
        <strain evidence="1 2">S3-2</strain>
    </source>
</reference>
<dbReference type="EMBL" id="LOCQ01000036">
    <property type="protein sequence ID" value="OBV41271.1"/>
    <property type="molecule type" value="Genomic_DNA"/>
</dbReference>
<name>A0A1A7C5S4_9BURK</name>
<keyword evidence="2" id="KW-1185">Reference proteome</keyword>
<evidence type="ECO:0000313" key="2">
    <source>
        <dbReference type="Proteomes" id="UP000092713"/>
    </source>
</evidence>
<comment type="caution">
    <text evidence="1">The sequence shown here is derived from an EMBL/GenBank/DDBJ whole genome shotgun (WGS) entry which is preliminary data.</text>
</comment>
<sequence>MLQHQNITLEMPGMVLFDPLTLAALIDRRQIKTMDLLQYFNDYPEAGDAAIAQGCLLPIYTIPAWDYQLVFNDGGAFSTQPPLLATVLDVVLPLKITSGTLIAADLSGLMAFDLDYYLHFPPAQERLGMDADVRLAPGNYAVRVAKFIDRQDRDVEHRACGYEFLLRQVASLPAMAEIDIDDIAYAIDGLMQA</sequence>
<dbReference type="AlphaFoldDB" id="A0A1A7C5S4"/>
<dbReference type="RefSeq" id="WP_065306148.1">
    <property type="nucleotide sequence ID" value="NZ_LOCQ01000036.1"/>
</dbReference>
<evidence type="ECO:0000313" key="1">
    <source>
        <dbReference type="EMBL" id="OBV41271.1"/>
    </source>
</evidence>
<organism evidence="1 2">
    <name type="scientific">Janthinobacterium psychrotolerans</name>
    <dbReference type="NCBI Taxonomy" id="1747903"/>
    <lineage>
        <taxon>Bacteria</taxon>
        <taxon>Pseudomonadati</taxon>
        <taxon>Pseudomonadota</taxon>
        <taxon>Betaproteobacteria</taxon>
        <taxon>Burkholderiales</taxon>
        <taxon>Oxalobacteraceae</taxon>
        <taxon>Janthinobacterium</taxon>
    </lineage>
</organism>
<dbReference type="STRING" id="1747903.ASR47_102727"/>
<accession>A0A1A7C5S4</accession>
<proteinExistence type="predicted"/>
<gene>
    <name evidence="1" type="ORF">ASR47_102727</name>
</gene>
<dbReference type="OrthoDB" id="1149749at2"/>
<protein>
    <submittedName>
        <fullName evidence="1">Uncharacterized protein</fullName>
    </submittedName>
</protein>
<dbReference type="Proteomes" id="UP000092713">
    <property type="component" value="Unassembled WGS sequence"/>
</dbReference>